<reference evidence="1 2" key="1">
    <citation type="submission" date="2020-08" db="EMBL/GenBank/DDBJ databases">
        <title>Genomic Encyclopedia of Type Strains, Phase IV (KMG-IV): sequencing the most valuable type-strain genomes for metagenomic binning, comparative biology and taxonomic classification.</title>
        <authorList>
            <person name="Goeker M."/>
        </authorList>
    </citation>
    <scope>NUCLEOTIDE SEQUENCE [LARGE SCALE GENOMIC DNA]</scope>
    <source>
        <strain evidence="1 2">DSM 25481</strain>
    </source>
</reference>
<proteinExistence type="predicted"/>
<dbReference type="PANTHER" id="PTHR39673:SF5">
    <property type="entry name" value="TUNGSTEN-CONTAINING FORMYLMETHANOFURAN DEHYDROGENASE 2 SUBUNIT C"/>
    <property type="match status" value="1"/>
</dbReference>
<dbReference type="NCBIfam" id="TIGR03122">
    <property type="entry name" value="one_C_dehyd_C"/>
    <property type="match status" value="1"/>
</dbReference>
<dbReference type="InterPro" id="IPR036485">
    <property type="entry name" value="Glu_synth_asu_C_sf"/>
</dbReference>
<organism evidence="1 2">
    <name type="scientific">Hansschlegelia beijingensis</name>
    <dbReference type="NCBI Taxonomy" id="1133344"/>
    <lineage>
        <taxon>Bacteria</taxon>
        <taxon>Pseudomonadati</taxon>
        <taxon>Pseudomonadota</taxon>
        <taxon>Alphaproteobacteria</taxon>
        <taxon>Hyphomicrobiales</taxon>
        <taxon>Methylopilaceae</taxon>
        <taxon>Hansschlegelia</taxon>
    </lineage>
</organism>
<dbReference type="PANTHER" id="PTHR39673">
    <property type="entry name" value="TUNGSTEN FORMYLMETHANOFURAN DEHYDROGENASE, SUBUNIT C (FWDC)"/>
    <property type="match status" value="1"/>
</dbReference>
<dbReference type="GO" id="GO:0018493">
    <property type="term" value="F:formylmethanofuran dehydrogenase activity"/>
    <property type="evidence" value="ECO:0007669"/>
    <property type="project" value="UniProtKB-EC"/>
</dbReference>
<dbReference type="SUPFAM" id="SSF69336">
    <property type="entry name" value="Alpha subunit of glutamate synthase, C-terminal domain"/>
    <property type="match status" value="1"/>
</dbReference>
<keyword evidence="1" id="KW-0560">Oxidoreductase</keyword>
<dbReference type="GO" id="GO:0046914">
    <property type="term" value="F:transition metal ion binding"/>
    <property type="evidence" value="ECO:0007669"/>
    <property type="project" value="InterPro"/>
</dbReference>
<sequence>MTGVILTARGDFEARVDLTGVLPGADGGLAKRAIPYGGRVVELGELFDVSGSGAERLTIEGGDARLDGVGAGLSEGEIVVRGDVGARLGHKMSGGMISVKGSAGAYAASEMSGGKIAIGGDAGERLGAAADGSRRGMSGGVVILGGSAGARSAERLRGGVVVIEGDAGEGAASDLIAGTVAVGGRLAGGAGRGMKRGTLFLRSPEGLSGGFRDAGEHDLVLLRVLVRRSAELAAFLGPDITRAHRFAGDLYAGGKGEALVVAPSGRM</sequence>
<gene>
    <name evidence="1" type="ORF">GGR24_000866</name>
</gene>
<evidence type="ECO:0000313" key="1">
    <source>
        <dbReference type="EMBL" id="MBB3972233.1"/>
    </source>
</evidence>
<keyword evidence="2" id="KW-1185">Reference proteome</keyword>
<dbReference type="GO" id="GO:0015948">
    <property type="term" value="P:methanogenesis"/>
    <property type="evidence" value="ECO:0007669"/>
    <property type="project" value="InterPro"/>
</dbReference>
<dbReference type="RefSeq" id="WP_183394031.1">
    <property type="nucleotide sequence ID" value="NZ_JACIDR010000001.1"/>
</dbReference>
<dbReference type="EMBL" id="JACIDR010000001">
    <property type="protein sequence ID" value="MBB3972233.1"/>
    <property type="molecule type" value="Genomic_DNA"/>
</dbReference>
<evidence type="ECO:0000313" key="2">
    <source>
        <dbReference type="Proteomes" id="UP000528964"/>
    </source>
</evidence>
<name>A0A7W6CW83_9HYPH</name>
<dbReference type="EC" id="1.2.7.12" evidence="1"/>
<dbReference type="Proteomes" id="UP000528964">
    <property type="component" value="Unassembled WGS sequence"/>
</dbReference>
<dbReference type="Gene3D" id="2.160.20.60">
    <property type="entry name" value="Glutamate synthase, alpha subunit, C-terminal domain"/>
    <property type="match status" value="1"/>
</dbReference>
<accession>A0A7W6CW83</accession>
<dbReference type="InterPro" id="IPR017550">
    <property type="entry name" value="Formylmethanofuran_DH_suC"/>
</dbReference>
<protein>
    <submittedName>
        <fullName evidence="1">Formylmethanofuran dehydrogenase subunit C</fullName>
        <ecNumber evidence="1">1.2.7.12</ecNumber>
    </submittedName>
</protein>
<comment type="caution">
    <text evidence="1">The sequence shown here is derived from an EMBL/GenBank/DDBJ whole genome shotgun (WGS) entry which is preliminary data.</text>
</comment>
<dbReference type="AlphaFoldDB" id="A0A7W6CW83"/>